<comment type="caution">
    <text evidence="1">The sequence shown here is derived from an EMBL/GenBank/DDBJ whole genome shotgun (WGS) entry which is preliminary data.</text>
</comment>
<dbReference type="EMBL" id="PITI01000823">
    <property type="protein sequence ID" value="TBU04024.1"/>
    <property type="molecule type" value="Genomic_DNA"/>
</dbReference>
<accession>A0A4Q9L8U3</accession>
<dbReference type="Proteomes" id="UP000291404">
    <property type="component" value="Unassembled WGS sequence"/>
</dbReference>
<sequence length="133" mass="15370">MTIIDDFMKLQEILYNEYVEISVDFRVKTEVKTRCKRPDIRILDKRTNKMTPSEIGITSQDSFQIVQTQKLRKYDLLAKGLGIFYKLCGDNSLYGGPETLKESIISVILVAEMYKQPRSALKQVDKEEDNVKA</sequence>
<evidence type="ECO:0000313" key="2">
    <source>
        <dbReference type="Proteomes" id="UP000291404"/>
    </source>
</evidence>
<dbReference type="AlphaFoldDB" id="A0A4Q9L8U3"/>
<reference evidence="1 2" key="1">
    <citation type="submission" date="2017-12" db="EMBL/GenBank/DDBJ databases">
        <authorList>
            <person name="Pombert J.-F."/>
            <person name="Haag K.L."/>
            <person name="Ebert D."/>
        </authorList>
    </citation>
    <scope>NUCLEOTIDE SEQUENCE [LARGE SCALE GENOMIC DNA]</scope>
    <source>
        <strain evidence="1">BE-OM-2</strain>
    </source>
</reference>
<name>A0A4Q9L8U3_9MICR</name>
<organism evidence="1 2">
    <name type="scientific">Hamiltosporidium magnivora</name>
    <dbReference type="NCBI Taxonomy" id="148818"/>
    <lineage>
        <taxon>Eukaryota</taxon>
        <taxon>Fungi</taxon>
        <taxon>Fungi incertae sedis</taxon>
        <taxon>Microsporidia</taxon>
        <taxon>Dubosqiidae</taxon>
        <taxon>Hamiltosporidium</taxon>
    </lineage>
</organism>
<evidence type="ECO:0000313" key="1">
    <source>
        <dbReference type="EMBL" id="TBU04024.1"/>
    </source>
</evidence>
<proteinExistence type="predicted"/>
<dbReference type="VEuPathDB" id="MicrosporidiaDB:CWI36_0823p0010"/>
<dbReference type="VEuPathDB" id="MicrosporidiaDB:CWI39_3696p0010"/>
<protein>
    <submittedName>
        <fullName evidence="1">Uncharacterized protein</fullName>
    </submittedName>
</protein>
<gene>
    <name evidence="1" type="ORF">CWI36_0823p0010</name>
</gene>
<keyword evidence="2" id="KW-1185">Reference proteome</keyword>